<evidence type="ECO:0000256" key="4">
    <source>
        <dbReference type="ARBA" id="ARBA00022679"/>
    </source>
</evidence>
<evidence type="ECO:0000313" key="11">
    <source>
        <dbReference type="Proteomes" id="UP000078046"/>
    </source>
</evidence>
<dbReference type="Pfam" id="PF00454">
    <property type="entry name" value="PI3_PI4_kinase"/>
    <property type="match status" value="1"/>
</dbReference>
<protein>
    <recommendedName>
        <fullName evidence="3">1-phosphatidylinositol 4-kinase</fullName>
        <ecNumber evidence="3">2.7.1.67</ecNumber>
    </recommendedName>
</protein>
<dbReference type="GO" id="GO:0046854">
    <property type="term" value="P:phosphatidylinositol phosphate biosynthetic process"/>
    <property type="evidence" value="ECO:0007669"/>
    <property type="project" value="InterPro"/>
</dbReference>
<sequence length="1824" mass="212936">MSFIFETCSPFKRSLKKYAETRITCYKDEKNQEKSIQILKETFENLYKFCPKLDSQYDCFNLDACIILISTLKKIYQNNEKNEKFIENYTSKMVKILSKICSANWIEGTKNYTSFVHVNLPISYTFSFQLNVCLSNLSNNHLDEFTRNQVEIFSYFVDQLNNKEIDKFPSFFGILMSSFYYNLMPQFDNLTIKDYKTIYNFCFINPEDINSTNDQTTFTETTKLNIESILSCLLKLDFDTLSSLSKCIYFQKNLTFSYYIQLQYLQSICRFLHNYSTDNIELMESIYVKFSNLFDKYYIIFQNFNKPSKNNLLYPIQSAIFAKIIQIIGHVIDGDVDEFISNIIDIIQTNYDLRQLTYAIPTIVSSIKSLYTIACRFPPRAVFILTKFKNMLIEKPISILIKTTKYVSSIYKDQLSEEFGKQYEKYISNLYFDDYLKDFSHYLKDFCYEYAFFAIRNTTMNCLLKILVNEHLIKVTFRSVSISSFVTFVSIYHNSASTENVNINKDGSLAFSNTILLLGLYAGSNKSESTLKIITDALTTILVSFSFSKMDPNAILFELSRISTLKTQETTGILKIYMLLMVRIISSQTNDNYENMGTNKIFSTVAECIVNYCVKKQDMNFPDFEKLLIHLFESFNKLCVSYSKSCPTDILKWDKEMNDFFQNSPYTPMINTTIMLLSRVLSIIKVEIDKSSKIYSMFTGFWSTCCLLGIWKSAWYNRDGKESNMKMGLKKYLQIIAKFSPPCEPRENIQSQLLYSPVSTIVEGETKDLTCIRLELTSLIFNTTYPPANINKLSFRLCIYILTIYRVEVMRINICSDMTSIERLFSYIENSFLRLHKSGILSTITSVVEKIFQVFINIMACKTQNYCTIETLENTCIFLLVNFIHYHKYISRLADSFIANIFERFPFLFWNKNVLSAILDIFNLLSVSTNVKTRQDFNIKINCLNYNLPLSDQSVERETAFKQYSMQIKRIIEQSWKWASKIVQYIIIDYMLMNQFSLNTNMYMSIIFECTTNSDSVMNDFIKNQQSRTQYYGEIEGLIEVSGGSDSLLPLLSKKLYISVENKDLNLYTKAVMRIAAYVIKYSQNSRQLLKEMCFSVANFPSSEPAIVLADALNWILAIKRNLTHNILFTVVSCWVHMMDRKLGIYAPVLDKCETIIHKDPKIQADIEKNLLFEETQSKLLDFINQCMSLAKYDDWQIIRIFIRFFNITLSYYVGPHIRGHLNLMSRSIRLAGTRFKILHMAMLFLHDEIIVDPCIKCLLRQRVYATAFDYFSIYHKSFIYNEMRLNEHVNDMAIFWKFIHSDKKYVSSLSDVLLNINSEYGIMKDYLSGDSRNVFSTLPMESFKSISHFKNGTFGSRSIKSLNSSRRIYRRYGIKSKNYIYKRQLLLSFLTNEIERFLIRNNPSKFISKIGEIKHGAEISERKNRTFNENQWKDFTQICWNMSPHVAIALNQRFPVQEIVFNKLGNLINKDKCIINDNVNAISFYTNDNLLKNNSFLATRLLDFRKISGLKALSFFSRMYVHNFVSAQFAFNILSNISHQTVLDVLPQIIQSLRYERFGFVKKLLGIYFKTSPILSHFFLWNMKSNMYFDEDQKNYDNVLGPILEEIIEFQISIMSPDDKNFFQREFDFFDKLTNVSKIIRPFLKENRKAKCIEAVKEIELPLGVYLPSSPNCIVVKIKPETCSPMQSAIRAPYLLEFEVHETDFQIVENYGTNVLDANDVEKMKLPIVKSSCIFKYGDDCRQDILTLQILKIFKDVINEIGLDIYVYPYNVIATNTGSAIIECVKNCQSRGQIGQKNDYTLLDHFICKYGEQSTPSFKLVIY</sequence>
<keyword evidence="6 10" id="KW-0418">Kinase</keyword>
<evidence type="ECO:0000256" key="5">
    <source>
        <dbReference type="ARBA" id="ARBA00022741"/>
    </source>
</evidence>
<reference evidence="10 11" key="1">
    <citation type="submission" date="2016-04" db="EMBL/GenBank/DDBJ databases">
        <title>The genome of Intoshia linei affirms orthonectids as highly simplified spiralians.</title>
        <authorList>
            <person name="Mikhailov K.V."/>
            <person name="Slusarev G.S."/>
            <person name="Nikitin M.A."/>
            <person name="Logacheva M.D."/>
            <person name="Penin A."/>
            <person name="Aleoshin V."/>
            <person name="Panchin Y.V."/>
        </authorList>
    </citation>
    <scope>NUCLEOTIDE SEQUENCE [LARGE SCALE GENOMIC DNA]</scope>
    <source>
        <strain evidence="10">Intl2013</strain>
        <tissue evidence="10">Whole animal</tissue>
    </source>
</reference>
<dbReference type="Gene3D" id="1.25.40.70">
    <property type="entry name" value="Phosphatidylinositol 3-kinase, accessory domain (PIK)"/>
    <property type="match status" value="1"/>
</dbReference>
<dbReference type="GO" id="GO:0048015">
    <property type="term" value="P:phosphatidylinositol-mediated signaling"/>
    <property type="evidence" value="ECO:0007669"/>
    <property type="project" value="TreeGrafter"/>
</dbReference>
<dbReference type="SMART" id="SM00145">
    <property type="entry name" value="PI3Ka"/>
    <property type="match status" value="1"/>
</dbReference>
<dbReference type="InterPro" id="IPR015433">
    <property type="entry name" value="PI3/4_kinase"/>
</dbReference>
<dbReference type="GO" id="GO:0005524">
    <property type="term" value="F:ATP binding"/>
    <property type="evidence" value="ECO:0007669"/>
    <property type="project" value="UniProtKB-KW"/>
</dbReference>
<evidence type="ECO:0000313" key="10">
    <source>
        <dbReference type="EMBL" id="OAF70457.1"/>
    </source>
</evidence>
<organism evidence="10 11">
    <name type="scientific">Intoshia linei</name>
    <dbReference type="NCBI Taxonomy" id="1819745"/>
    <lineage>
        <taxon>Eukaryota</taxon>
        <taxon>Metazoa</taxon>
        <taxon>Spiralia</taxon>
        <taxon>Lophotrochozoa</taxon>
        <taxon>Mesozoa</taxon>
        <taxon>Orthonectida</taxon>
        <taxon>Rhopaluridae</taxon>
        <taxon>Intoshia</taxon>
    </lineage>
</organism>
<evidence type="ECO:0000256" key="3">
    <source>
        <dbReference type="ARBA" id="ARBA00012169"/>
    </source>
</evidence>
<feature type="domain" description="PI3K/PI4K catalytic" evidence="8">
    <location>
        <begin position="1710"/>
        <end position="1824"/>
    </location>
</feature>
<dbReference type="Proteomes" id="UP000078046">
    <property type="component" value="Unassembled WGS sequence"/>
</dbReference>
<feature type="domain" description="PIK helical" evidence="9">
    <location>
        <begin position="1423"/>
        <end position="1611"/>
    </location>
</feature>
<evidence type="ECO:0000259" key="8">
    <source>
        <dbReference type="PROSITE" id="PS50290"/>
    </source>
</evidence>
<evidence type="ECO:0000259" key="9">
    <source>
        <dbReference type="PROSITE" id="PS51545"/>
    </source>
</evidence>
<dbReference type="PANTHER" id="PTHR10048">
    <property type="entry name" value="PHOSPHATIDYLINOSITOL KINASE"/>
    <property type="match status" value="1"/>
</dbReference>
<dbReference type="GO" id="GO:0004430">
    <property type="term" value="F:1-phosphatidylinositol 4-kinase activity"/>
    <property type="evidence" value="ECO:0007669"/>
    <property type="project" value="UniProtKB-EC"/>
</dbReference>
<dbReference type="EMBL" id="LWCA01000146">
    <property type="protein sequence ID" value="OAF70457.1"/>
    <property type="molecule type" value="Genomic_DNA"/>
</dbReference>
<gene>
    <name evidence="10" type="ORF">A3Q56_01784</name>
</gene>
<accession>A0A177B827</accession>
<dbReference type="PROSITE" id="PS51545">
    <property type="entry name" value="PIK_HELICAL"/>
    <property type="match status" value="1"/>
</dbReference>
<dbReference type="Gene3D" id="3.30.1010.10">
    <property type="entry name" value="Phosphatidylinositol 3-kinase Catalytic Subunit, Chain A, domain 4"/>
    <property type="match status" value="1"/>
</dbReference>
<dbReference type="SUPFAM" id="SSF48371">
    <property type="entry name" value="ARM repeat"/>
    <property type="match status" value="1"/>
</dbReference>
<dbReference type="Pfam" id="PF00613">
    <property type="entry name" value="PI3Ka"/>
    <property type="match status" value="1"/>
</dbReference>
<evidence type="ECO:0000256" key="1">
    <source>
        <dbReference type="ARBA" id="ARBA00001686"/>
    </source>
</evidence>
<comment type="catalytic activity">
    <reaction evidence="1">
        <text>a 1,2-diacyl-sn-glycero-3-phospho-(1D-myo-inositol) + ATP = a 1,2-diacyl-sn-glycero-3-phospho-(1D-myo-inositol 4-phosphate) + ADP + H(+)</text>
        <dbReference type="Rhea" id="RHEA:19877"/>
        <dbReference type="ChEBI" id="CHEBI:15378"/>
        <dbReference type="ChEBI" id="CHEBI:30616"/>
        <dbReference type="ChEBI" id="CHEBI:57880"/>
        <dbReference type="ChEBI" id="CHEBI:58178"/>
        <dbReference type="ChEBI" id="CHEBI:456216"/>
        <dbReference type="EC" id="2.7.1.67"/>
    </reaction>
</comment>
<evidence type="ECO:0000256" key="7">
    <source>
        <dbReference type="ARBA" id="ARBA00022840"/>
    </source>
</evidence>
<dbReference type="FunFam" id="3.30.1010.10:FF:000014">
    <property type="entry name" value="Phosphatidylinositol 4-kinase STT4"/>
    <property type="match status" value="1"/>
</dbReference>
<evidence type="ECO:0000256" key="6">
    <source>
        <dbReference type="ARBA" id="ARBA00022777"/>
    </source>
</evidence>
<dbReference type="PROSITE" id="PS50290">
    <property type="entry name" value="PI3_4_KINASE_3"/>
    <property type="match status" value="1"/>
</dbReference>
<dbReference type="InterPro" id="IPR000403">
    <property type="entry name" value="PI3/4_kinase_cat_dom"/>
</dbReference>
<dbReference type="InterPro" id="IPR016024">
    <property type="entry name" value="ARM-type_fold"/>
</dbReference>
<dbReference type="EC" id="2.7.1.67" evidence="3"/>
<comment type="similarity">
    <text evidence="2">Belongs to the PI3/PI4-kinase family. Type III PI4K subfamily.</text>
</comment>
<dbReference type="GO" id="GO:0005886">
    <property type="term" value="C:plasma membrane"/>
    <property type="evidence" value="ECO:0007669"/>
    <property type="project" value="TreeGrafter"/>
</dbReference>
<dbReference type="GO" id="GO:0005737">
    <property type="term" value="C:cytoplasm"/>
    <property type="evidence" value="ECO:0007669"/>
    <property type="project" value="TreeGrafter"/>
</dbReference>
<dbReference type="InterPro" id="IPR042236">
    <property type="entry name" value="PI3K_accessory_sf"/>
</dbReference>
<dbReference type="SUPFAM" id="SSF56112">
    <property type="entry name" value="Protein kinase-like (PK-like)"/>
    <property type="match status" value="1"/>
</dbReference>
<dbReference type="PANTHER" id="PTHR10048:SF15">
    <property type="entry name" value="PHOSPHATIDYLINOSITOL 4-KINASE ALPHA"/>
    <property type="match status" value="1"/>
</dbReference>
<dbReference type="Pfam" id="PF19274">
    <property type="entry name" value="PI4K_N"/>
    <property type="match status" value="2"/>
</dbReference>
<dbReference type="InterPro" id="IPR001263">
    <property type="entry name" value="PI3K_accessory_dom"/>
</dbReference>
<dbReference type="InterPro" id="IPR018936">
    <property type="entry name" value="PI3/4_kinase_CS"/>
</dbReference>
<keyword evidence="5" id="KW-0547">Nucleotide-binding</keyword>
<keyword evidence="4" id="KW-0808">Transferase</keyword>
<keyword evidence="11" id="KW-1185">Reference proteome</keyword>
<dbReference type="OrthoDB" id="10264149at2759"/>
<evidence type="ECO:0000256" key="2">
    <source>
        <dbReference type="ARBA" id="ARBA00006209"/>
    </source>
</evidence>
<comment type="caution">
    <text evidence="10">The sequence shown here is derived from an EMBL/GenBank/DDBJ whole genome shotgun (WGS) entry which is preliminary data.</text>
</comment>
<dbReference type="InterPro" id="IPR011009">
    <property type="entry name" value="Kinase-like_dom_sf"/>
</dbReference>
<proteinExistence type="inferred from homology"/>
<name>A0A177B827_9BILA</name>
<dbReference type="PROSITE" id="PS00915">
    <property type="entry name" value="PI3_4_KINASE_1"/>
    <property type="match status" value="1"/>
</dbReference>
<keyword evidence="7" id="KW-0067">ATP-binding</keyword>
<dbReference type="InterPro" id="IPR045495">
    <property type="entry name" value="PI4K_N"/>
</dbReference>